<dbReference type="GO" id="GO:0004798">
    <property type="term" value="F:dTMP kinase activity"/>
    <property type="evidence" value="ECO:0007669"/>
    <property type="project" value="UniProtKB-UniRule"/>
</dbReference>
<dbReference type="InterPro" id="IPR018094">
    <property type="entry name" value="Thymidylate_kinase"/>
</dbReference>
<keyword evidence="13" id="KW-1185">Reference proteome</keyword>
<dbReference type="GO" id="GO:0005737">
    <property type="term" value="C:cytoplasm"/>
    <property type="evidence" value="ECO:0007669"/>
    <property type="project" value="TreeGrafter"/>
</dbReference>
<dbReference type="EC" id="2.7.4.9" evidence="2 10"/>
<comment type="function">
    <text evidence="10">Phosphorylation of dTMP to form dTDP in both de novo and salvage pathways of dTTP synthesis.</text>
</comment>
<keyword evidence="8 10" id="KW-0067">ATP-binding</keyword>
<dbReference type="STRING" id="44252.DJ90_269"/>
<dbReference type="HOGENOM" id="CLU_049131_1_3_9"/>
<evidence type="ECO:0000256" key="6">
    <source>
        <dbReference type="ARBA" id="ARBA00022741"/>
    </source>
</evidence>
<dbReference type="Pfam" id="PF02223">
    <property type="entry name" value="Thymidylate_kin"/>
    <property type="match status" value="1"/>
</dbReference>
<evidence type="ECO:0000256" key="3">
    <source>
        <dbReference type="ARBA" id="ARBA00017144"/>
    </source>
</evidence>
<dbReference type="EMBL" id="JMQA01000038">
    <property type="protein sequence ID" value="KFN05609.1"/>
    <property type="molecule type" value="Genomic_DNA"/>
</dbReference>
<keyword evidence="7 10" id="KW-0418">Kinase</keyword>
<dbReference type="InterPro" id="IPR039430">
    <property type="entry name" value="Thymidylate_kin-like_dom"/>
</dbReference>
<keyword evidence="4 10" id="KW-0808">Transferase</keyword>
<sequence>MLIAFCGIDGSGKSTHVEFLAEWLSRQQLKVKRFKPINSDNDFLTYLQTIGKNYSDLYNEAMPREHRSILLAFELFQQSEAVKKWLAEDYIVVVDRWIYSHYAYAYARNIETKTLHAMLDSCLKPDLVFLLDVPVYTSLQRIDERGPKRSMNESEAILEKARERFLQLKDAHQFILLNTAEPLDEIRNRIQNEVGHKLKVRIETSGGI</sequence>
<gene>
    <name evidence="10 12" type="primary">tmk</name>
    <name evidence="12" type="ORF">DJ90_269</name>
</gene>
<feature type="domain" description="Thymidylate kinase-like" evidence="11">
    <location>
        <begin position="7"/>
        <end position="190"/>
    </location>
</feature>
<accession>A0A090Z301</accession>
<comment type="similarity">
    <text evidence="1 10">Belongs to the thymidylate kinase family.</text>
</comment>
<evidence type="ECO:0000256" key="9">
    <source>
        <dbReference type="ARBA" id="ARBA00048743"/>
    </source>
</evidence>
<reference evidence="12 13" key="1">
    <citation type="submission" date="2014-04" db="EMBL/GenBank/DDBJ databases">
        <authorList>
            <person name="Bishop-Lilly K.A."/>
            <person name="Broomall S.M."/>
            <person name="Chain P.S."/>
            <person name="Chertkov O."/>
            <person name="Coyne S.R."/>
            <person name="Daligault H.E."/>
            <person name="Davenport K.W."/>
            <person name="Erkkila T."/>
            <person name="Frey K.G."/>
            <person name="Gibbons H.S."/>
            <person name="Gu W."/>
            <person name="Jaissle J."/>
            <person name="Johnson S.L."/>
            <person name="Koroleva G.I."/>
            <person name="Ladner J.T."/>
            <person name="Lo C.-C."/>
            <person name="Minogue T.D."/>
            <person name="Munk C."/>
            <person name="Palacios G.F."/>
            <person name="Redden C.L."/>
            <person name="Rosenzweig C.N."/>
            <person name="Scholz M.B."/>
            <person name="Teshima H."/>
            <person name="Xu Y."/>
        </authorList>
    </citation>
    <scope>NUCLEOTIDE SEQUENCE [LARGE SCALE GENOMIC DNA]</scope>
    <source>
        <strain evidence="12 13">8244</strain>
    </source>
</reference>
<evidence type="ECO:0000313" key="12">
    <source>
        <dbReference type="EMBL" id="KFN05609.1"/>
    </source>
</evidence>
<dbReference type="NCBIfam" id="TIGR00041">
    <property type="entry name" value="DTMP_kinase"/>
    <property type="match status" value="1"/>
</dbReference>
<evidence type="ECO:0000256" key="4">
    <source>
        <dbReference type="ARBA" id="ARBA00022679"/>
    </source>
</evidence>
<feature type="binding site" evidence="10">
    <location>
        <begin position="7"/>
        <end position="14"/>
    </location>
    <ligand>
        <name>ATP</name>
        <dbReference type="ChEBI" id="CHEBI:30616"/>
    </ligand>
</feature>
<dbReference type="Proteomes" id="UP000029278">
    <property type="component" value="Unassembled WGS sequence"/>
</dbReference>
<evidence type="ECO:0000256" key="10">
    <source>
        <dbReference type="HAMAP-Rule" id="MF_00165"/>
    </source>
</evidence>
<evidence type="ECO:0000256" key="7">
    <source>
        <dbReference type="ARBA" id="ARBA00022777"/>
    </source>
</evidence>
<dbReference type="InterPro" id="IPR027417">
    <property type="entry name" value="P-loop_NTPase"/>
</dbReference>
<dbReference type="GO" id="GO:0006235">
    <property type="term" value="P:dTTP biosynthetic process"/>
    <property type="evidence" value="ECO:0007669"/>
    <property type="project" value="UniProtKB-UniRule"/>
</dbReference>
<evidence type="ECO:0000256" key="5">
    <source>
        <dbReference type="ARBA" id="ARBA00022727"/>
    </source>
</evidence>
<comment type="catalytic activity">
    <reaction evidence="9 10">
        <text>dTMP + ATP = dTDP + ADP</text>
        <dbReference type="Rhea" id="RHEA:13517"/>
        <dbReference type="ChEBI" id="CHEBI:30616"/>
        <dbReference type="ChEBI" id="CHEBI:58369"/>
        <dbReference type="ChEBI" id="CHEBI:63528"/>
        <dbReference type="ChEBI" id="CHEBI:456216"/>
        <dbReference type="EC" id="2.7.4.9"/>
    </reaction>
</comment>
<dbReference type="PANTHER" id="PTHR10344:SF4">
    <property type="entry name" value="UMP-CMP KINASE 2, MITOCHONDRIAL"/>
    <property type="match status" value="1"/>
</dbReference>
<dbReference type="GO" id="GO:0005524">
    <property type="term" value="F:ATP binding"/>
    <property type="evidence" value="ECO:0007669"/>
    <property type="project" value="UniProtKB-UniRule"/>
</dbReference>
<dbReference type="AlphaFoldDB" id="A0A090Z301"/>
<dbReference type="GO" id="GO:0006233">
    <property type="term" value="P:dTDP biosynthetic process"/>
    <property type="evidence" value="ECO:0007669"/>
    <property type="project" value="InterPro"/>
</dbReference>
<name>A0A090Z301_PAEMA</name>
<dbReference type="PANTHER" id="PTHR10344">
    <property type="entry name" value="THYMIDYLATE KINASE"/>
    <property type="match status" value="1"/>
</dbReference>
<dbReference type="CDD" id="cd01672">
    <property type="entry name" value="TMPK"/>
    <property type="match status" value="1"/>
</dbReference>
<evidence type="ECO:0000313" key="13">
    <source>
        <dbReference type="Proteomes" id="UP000029278"/>
    </source>
</evidence>
<organism evidence="12 13">
    <name type="scientific">Paenibacillus macerans</name>
    <name type="common">Bacillus macerans</name>
    <dbReference type="NCBI Taxonomy" id="44252"/>
    <lineage>
        <taxon>Bacteria</taxon>
        <taxon>Bacillati</taxon>
        <taxon>Bacillota</taxon>
        <taxon>Bacilli</taxon>
        <taxon>Bacillales</taxon>
        <taxon>Paenibacillaceae</taxon>
        <taxon>Paenibacillus</taxon>
    </lineage>
</organism>
<dbReference type="GO" id="GO:0006227">
    <property type="term" value="P:dUDP biosynthetic process"/>
    <property type="evidence" value="ECO:0007669"/>
    <property type="project" value="TreeGrafter"/>
</dbReference>
<proteinExistence type="inferred from homology"/>
<evidence type="ECO:0000256" key="2">
    <source>
        <dbReference type="ARBA" id="ARBA00012980"/>
    </source>
</evidence>
<dbReference type="GeneID" id="77009319"/>
<evidence type="ECO:0000259" key="11">
    <source>
        <dbReference type="Pfam" id="PF02223"/>
    </source>
</evidence>
<dbReference type="RefSeq" id="WP_036625762.1">
    <property type="nucleotide sequence ID" value="NZ_JAKOBR010000070.1"/>
</dbReference>
<keyword evidence="6 10" id="KW-0547">Nucleotide-binding</keyword>
<comment type="caution">
    <text evidence="12">The sequence shown here is derived from an EMBL/GenBank/DDBJ whole genome shotgun (WGS) entry which is preliminary data.</text>
</comment>
<dbReference type="PATRIC" id="fig|44252.3.peg.4540"/>
<dbReference type="HAMAP" id="MF_00165">
    <property type="entry name" value="Thymidylate_kinase"/>
    <property type="match status" value="1"/>
</dbReference>
<dbReference type="SUPFAM" id="SSF52540">
    <property type="entry name" value="P-loop containing nucleoside triphosphate hydrolases"/>
    <property type="match status" value="1"/>
</dbReference>
<keyword evidence="5 10" id="KW-0545">Nucleotide biosynthesis</keyword>
<evidence type="ECO:0000256" key="8">
    <source>
        <dbReference type="ARBA" id="ARBA00022840"/>
    </source>
</evidence>
<dbReference type="Gene3D" id="3.40.50.300">
    <property type="entry name" value="P-loop containing nucleotide triphosphate hydrolases"/>
    <property type="match status" value="1"/>
</dbReference>
<evidence type="ECO:0000256" key="1">
    <source>
        <dbReference type="ARBA" id="ARBA00009776"/>
    </source>
</evidence>
<protein>
    <recommendedName>
        <fullName evidence="3 10">Thymidylate kinase</fullName>
        <ecNumber evidence="2 10">2.7.4.9</ecNumber>
    </recommendedName>
    <alternativeName>
        <fullName evidence="10">dTMP kinase</fullName>
    </alternativeName>
</protein>